<keyword evidence="8 12" id="KW-0443">Lipid metabolism</keyword>
<evidence type="ECO:0000256" key="8">
    <source>
        <dbReference type="ARBA" id="ARBA00023098"/>
    </source>
</evidence>
<evidence type="ECO:0000313" key="16">
    <source>
        <dbReference type="Proteomes" id="UP000294919"/>
    </source>
</evidence>
<feature type="active site" evidence="12">
    <location>
        <position position="458"/>
    </location>
</feature>
<comment type="catalytic activity">
    <reaction evidence="12">
        <text>2 a 1,2-diacyl-sn-glycero-3-phospho-(1'-sn-glycerol) = a cardiolipin + glycerol</text>
        <dbReference type="Rhea" id="RHEA:31451"/>
        <dbReference type="ChEBI" id="CHEBI:17754"/>
        <dbReference type="ChEBI" id="CHEBI:62237"/>
        <dbReference type="ChEBI" id="CHEBI:64716"/>
    </reaction>
</comment>
<dbReference type="NCBIfam" id="TIGR04265">
    <property type="entry name" value="bac_cardiolipin"/>
    <property type="match status" value="1"/>
</dbReference>
<dbReference type="SUPFAM" id="SSF56024">
    <property type="entry name" value="Phospholipase D/nuclease"/>
    <property type="match status" value="2"/>
</dbReference>
<evidence type="ECO:0000313" key="15">
    <source>
        <dbReference type="EMBL" id="TCO71390.1"/>
    </source>
</evidence>
<evidence type="ECO:0000256" key="12">
    <source>
        <dbReference type="HAMAP-Rule" id="MF_01916"/>
    </source>
</evidence>
<dbReference type="GO" id="GO:0005886">
    <property type="term" value="C:plasma membrane"/>
    <property type="evidence" value="ECO:0007669"/>
    <property type="project" value="UniProtKB-SubCell"/>
</dbReference>
<dbReference type="PANTHER" id="PTHR21248">
    <property type="entry name" value="CARDIOLIPIN SYNTHASE"/>
    <property type="match status" value="1"/>
</dbReference>
<evidence type="ECO:0000256" key="6">
    <source>
        <dbReference type="ARBA" id="ARBA00022737"/>
    </source>
</evidence>
<evidence type="ECO:0000256" key="1">
    <source>
        <dbReference type="ARBA" id="ARBA00004651"/>
    </source>
</evidence>
<keyword evidence="7 12" id="KW-1133">Transmembrane helix</keyword>
<dbReference type="EC" id="2.7.8.-" evidence="12 13"/>
<evidence type="ECO:0000256" key="3">
    <source>
        <dbReference type="ARBA" id="ARBA00022516"/>
    </source>
</evidence>
<dbReference type="InterPro" id="IPR027379">
    <property type="entry name" value="CLS_N"/>
</dbReference>
<dbReference type="GO" id="GO:0032049">
    <property type="term" value="P:cardiolipin biosynthetic process"/>
    <property type="evidence" value="ECO:0007669"/>
    <property type="project" value="UniProtKB-UniRule"/>
</dbReference>
<evidence type="ECO:0000256" key="7">
    <source>
        <dbReference type="ARBA" id="ARBA00022989"/>
    </source>
</evidence>
<dbReference type="AlphaFoldDB" id="A0A4V2SAK9"/>
<proteinExistence type="inferred from homology"/>
<evidence type="ECO:0000256" key="5">
    <source>
        <dbReference type="ARBA" id="ARBA00022692"/>
    </source>
</evidence>
<dbReference type="Pfam" id="PF13091">
    <property type="entry name" value="PLDc_2"/>
    <property type="match status" value="2"/>
</dbReference>
<dbReference type="Gene3D" id="3.30.870.10">
    <property type="entry name" value="Endonuclease Chain A"/>
    <property type="match status" value="2"/>
</dbReference>
<keyword evidence="5 12" id="KW-0812">Transmembrane</keyword>
<keyword evidence="10 12" id="KW-0594">Phospholipid biosynthesis</keyword>
<accession>A0A4V2SAK9</accession>
<feature type="active site" evidence="12">
    <location>
        <position position="456"/>
    </location>
</feature>
<comment type="function">
    <text evidence="12">Catalyzes the reversible phosphatidyl group transfer from one phosphatidylglycerol molecule to another to form cardiolipin (CL) (diphosphatidylglycerol) and glycerol.</text>
</comment>
<keyword evidence="9 12" id="KW-0472">Membrane</keyword>
<sequence>MRQNHKYSVWICIILILFLFTLQVNAISIEKLSPTKGALFKISPFTNIFLLEGFSIQLMSLKKYIGTVFTIYTFFIALLISMENKNPSKTIAWILILVLIPIVGFILYLFMGQNVRKKKIFKNKETRDFPYFEQIANIQKEAIKDNALFKDSESFVKKRLIHLILNSAKTPFTVNNQLNVLTNGNETFASIITSLKSARHHIHLEYFIIKEDHIGTIIKNLLMKKAREGIEVRVIYDSVGSWRLSKNYLQEMQNSGVEIHAFSPVVFPLLSRKLNYRNHRKIIVIDGKIGFLGGLNIGDEYLGKDPNLGFWRDSHLKVEGEAVYGVQNIFLMDWLFVSKQEIDFNHFYFPKLSYYGEQLIQITASGPYSDWESIMQAYFSTISSAEDRIWINTPYLVPGESIMMALKTAALSGVDVRIILPDKPDHQTVFWASMSNVEELLEAGVKVYRYKKGFIHAKVLLVDGVAASVGTANLDIRSFQINFEINAFIYEPSIIEDLERNFLIDVADSEEIQLEFYLKRPLLNKVKESISRLFSPLL</sequence>
<evidence type="ECO:0000256" key="13">
    <source>
        <dbReference type="NCBIfam" id="TIGR04265"/>
    </source>
</evidence>
<feature type="active site" evidence="12">
    <location>
        <position position="463"/>
    </location>
</feature>
<organism evidence="15 16">
    <name type="scientific">Marinisporobacter balticus</name>
    <dbReference type="NCBI Taxonomy" id="2018667"/>
    <lineage>
        <taxon>Bacteria</taxon>
        <taxon>Bacillati</taxon>
        <taxon>Bacillota</taxon>
        <taxon>Clostridia</taxon>
        <taxon>Peptostreptococcales</taxon>
        <taxon>Thermotaleaceae</taxon>
        <taxon>Marinisporobacter</taxon>
    </lineage>
</organism>
<dbReference type="HAMAP" id="MF_01916">
    <property type="entry name" value="Cardiolipin_synth_Cls"/>
    <property type="match status" value="1"/>
</dbReference>
<dbReference type="FunFam" id="3.30.870.10:FF:000014">
    <property type="entry name" value="Cardiolipin synthase"/>
    <property type="match status" value="1"/>
</dbReference>
<keyword evidence="4 12" id="KW-0808">Transferase</keyword>
<dbReference type="RefSeq" id="WP_243116671.1">
    <property type="nucleotide sequence ID" value="NZ_SLWV01000022.1"/>
</dbReference>
<feature type="domain" description="PLD phosphodiesterase" evidence="14">
    <location>
        <begin position="451"/>
        <end position="478"/>
    </location>
</feature>
<feature type="active site" evidence="12">
    <location>
        <position position="279"/>
    </location>
</feature>
<evidence type="ECO:0000256" key="4">
    <source>
        <dbReference type="ARBA" id="ARBA00022679"/>
    </source>
</evidence>
<feature type="domain" description="PLD phosphodiesterase" evidence="14">
    <location>
        <begin position="274"/>
        <end position="301"/>
    </location>
</feature>
<comment type="subcellular location">
    <subcellularLocation>
        <location evidence="1 12">Cell membrane</location>
        <topology evidence="1 12">Multi-pass membrane protein</topology>
    </subcellularLocation>
</comment>
<dbReference type="SMART" id="SM00155">
    <property type="entry name" value="PLDc"/>
    <property type="match status" value="2"/>
</dbReference>
<keyword evidence="3 12" id="KW-0444">Lipid biosynthesis</keyword>
<dbReference type="CDD" id="cd09110">
    <property type="entry name" value="PLDc_CLS_1"/>
    <property type="match status" value="1"/>
</dbReference>
<dbReference type="PROSITE" id="PS50035">
    <property type="entry name" value="PLD"/>
    <property type="match status" value="2"/>
</dbReference>
<feature type="active site" evidence="12">
    <location>
        <position position="281"/>
    </location>
</feature>
<dbReference type="InterPro" id="IPR025202">
    <property type="entry name" value="PLD-like_dom"/>
</dbReference>
<evidence type="ECO:0000256" key="2">
    <source>
        <dbReference type="ARBA" id="ARBA00022475"/>
    </source>
</evidence>
<comment type="caution">
    <text evidence="15">The sequence shown here is derived from an EMBL/GenBank/DDBJ whole genome shotgun (WGS) entry which is preliminary data.</text>
</comment>
<evidence type="ECO:0000256" key="10">
    <source>
        <dbReference type="ARBA" id="ARBA00023209"/>
    </source>
</evidence>
<comment type="similarity">
    <text evidence="12">Belongs to the phospholipase D family. Cardiolipin synthase subfamily.</text>
</comment>
<dbReference type="CDD" id="cd09112">
    <property type="entry name" value="PLDc_CLS_2"/>
    <property type="match status" value="1"/>
</dbReference>
<keyword evidence="11 12" id="KW-1208">Phospholipid metabolism</keyword>
<feature type="transmembrane region" description="Helical" evidence="12">
    <location>
        <begin position="64"/>
        <end position="80"/>
    </location>
</feature>
<dbReference type="InterPro" id="IPR001736">
    <property type="entry name" value="PLipase_D/transphosphatidylase"/>
</dbReference>
<dbReference type="GO" id="GO:0008808">
    <property type="term" value="F:cardiolipin synthase activity"/>
    <property type="evidence" value="ECO:0007669"/>
    <property type="project" value="UniProtKB-UniRule"/>
</dbReference>
<protein>
    <recommendedName>
        <fullName evidence="12 13">Cardiolipin synthase</fullName>
        <shortName evidence="12">CL synthase</shortName>
        <ecNumber evidence="12 13">2.7.8.-</ecNumber>
    </recommendedName>
</protein>
<dbReference type="Pfam" id="PF13396">
    <property type="entry name" value="PLDc_N"/>
    <property type="match status" value="1"/>
</dbReference>
<dbReference type="Proteomes" id="UP000294919">
    <property type="component" value="Unassembled WGS sequence"/>
</dbReference>
<keyword evidence="2 12" id="KW-1003">Cell membrane</keyword>
<feature type="active site" evidence="12">
    <location>
        <position position="286"/>
    </location>
</feature>
<feature type="transmembrane region" description="Helical" evidence="12">
    <location>
        <begin position="92"/>
        <end position="111"/>
    </location>
</feature>
<evidence type="ECO:0000256" key="11">
    <source>
        <dbReference type="ARBA" id="ARBA00023264"/>
    </source>
</evidence>
<evidence type="ECO:0000256" key="9">
    <source>
        <dbReference type="ARBA" id="ARBA00023136"/>
    </source>
</evidence>
<dbReference type="InterPro" id="IPR030874">
    <property type="entry name" value="Cardiolipin_synth_Firmi"/>
</dbReference>
<keyword evidence="16" id="KW-1185">Reference proteome</keyword>
<gene>
    <name evidence="15" type="ORF">EV214_12260</name>
</gene>
<dbReference type="InterPro" id="IPR022924">
    <property type="entry name" value="Cardiolipin_synthase"/>
</dbReference>
<dbReference type="PANTHER" id="PTHR21248:SF22">
    <property type="entry name" value="PHOSPHOLIPASE D"/>
    <property type="match status" value="1"/>
</dbReference>
<name>A0A4V2SAK9_9FIRM</name>
<keyword evidence="6" id="KW-0677">Repeat</keyword>
<reference evidence="15 16" key="1">
    <citation type="submission" date="2019-03" db="EMBL/GenBank/DDBJ databases">
        <title>Genomic Encyclopedia of Type Strains, Phase IV (KMG-IV): sequencing the most valuable type-strain genomes for metagenomic binning, comparative biology and taxonomic classification.</title>
        <authorList>
            <person name="Goeker M."/>
        </authorList>
    </citation>
    <scope>NUCLEOTIDE SEQUENCE [LARGE SCALE GENOMIC DNA]</scope>
    <source>
        <strain evidence="15 16">DSM 102940</strain>
    </source>
</reference>
<dbReference type="EMBL" id="SLWV01000022">
    <property type="protein sequence ID" value="TCO71390.1"/>
    <property type="molecule type" value="Genomic_DNA"/>
</dbReference>
<evidence type="ECO:0000259" key="14">
    <source>
        <dbReference type="PROSITE" id="PS50035"/>
    </source>
</evidence>